<reference evidence="1 2" key="1">
    <citation type="submission" date="2022-12" db="EMBL/GenBank/DDBJ databases">
        <title>Chromosome-scale assembly of the Ensete ventricosum genome.</title>
        <authorList>
            <person name="Dussert Y."/>
            <person name="Stocks J."/>
            <person name="Wendawek A."/>
            <person name="Woldeyes F."/>
            <person name="Nichols R.A."/>
            <person name="Borrell J.S."/>
        </authorList>
    </citation>
    <scope>NUCLEOTIDE SEQUENCE [LARGE SCALE GENOMIC DNA]</scope>
    <source>
        <strain evidence="2">cv. Maze</strain>
        <tissue evidence="1">Seeds</tissue>
    </source>
</reference>
<accession>A0AAV8P6Z3</accession>
<name>A0AAV8P6Z3_ENSVE</name>
<comment type="caution">
    <text evidence="1">The sequence shown here is derived from an EMBL/GenBank/DDBJ whole genome shotgun (WGS) entry which is preliminary data.</text>
</comment>
<evidence type="ECO:0000313" key="2">
    <source>
        <dbReference type="Proteomes" id="UP001222027"/>
    </source>
</evidence>
<sequence>MFSTQTGQVFTINDKNDLPTASSSMRGGFILEKIMGPLSTEWPAAMINHSSCECSAASMQVAARDRVRCRGEDDVVRGYVSRMGH</sequence>
<keyword evidence="2" id="KW-1185">Reference proteome</keyword>
<organism evidence="1 2">
    <name type="scientific">Ensete ventricosum</name>
    <name type="common">Abyssinian banana</name>
    <name type="synonym">Musa ensete</name>
    <dbReference type="NCBI Taxonomy" id="4639"/>
    <lineage>
        <taxon>Eukaryota</taxon>
        <taxon>Viridiplantae</taxon>
        <taxon>Streptophyta</taxon>
        <taxon>Embryophyta</taxon>
        <taxon>Tracheophyta</taxon>
        <taxon>Spermatophyta</taxon>
        <taxon>Magnoliopsida</taxon>
        <taxon>Liliopsida</taxon>
        <taxon>Zingiberales</taxon>
        <taxon>Musaceae</taxon>
        <taxon>Ensete</taxon>
    </lineage>
</organism>
<proteinExistence type="predicted"/>
<protein>
    <submittedName>
        <fullName evidence="1">Uncharacterized protein</fullName>
    </submittedName>
</protein>
<dbReference type="AlphaFoldDB" id="A0AAV8P6Z3"/>
<dbReference type="Proteomes" id="UP001222027">
    <property type="component" value="Unassembled WGS sequence"/>
</dbReference>
<gene>
    <name evidence="1" type="ORF">OPV22_029094</name>
</gene>
<evidence type="ECO:0000313" key="1">
    <source>
        <dbReference type="EMBL" id="KAJ8466542.1"/>
    </source>
</evidence>
<dbReference type="EMBL" id="JAQQAF010000008">
    <property type="protein sequence ID" value="KAJ8466542.1"/>
    <property type="molecule type" value="Genomic_DNA"/>
</dbReference>